<gene>
    <name evidence="2" type="ORF">CSA60_00180</name>
</gene>
<organism evidence="2 3">
    <name type="scientific">Neptuniibacter caesariensis</name>
    <dbReference type="NCBI Taxonomy" id="207954"/>
    <lineage>
        <taxon>Bacteria</taxon>
        <taxon>Pseudomonadati</taxon>
        <taxon>Pseudomonadota</taxon>
        <taxon>Gammaproteobacteria</taxon>
        <taxon>Oceanospirillales</taxon>
        <taxon>Oceanospirillaceae</taxon>
        <taxon>Neptuniibacter</taxon>
    </lineage>
</organism>
<dbReference type="EMBL" id="PDSH01000003">
    <property type="protein sequence ID" value="PIE25537.1"/>
    <property type="molecule type" value="Genomic_DNA"/>
</dbReference>
<name>A0A2G6JQ27_NEPCE</name>
<dbReference type="PANTHER" id="PTHR35849">
    <property type="entry name" value="BLR2341 PROTEIN"/>
    <property type="match status" value="1"/>
</dbReference>
<feature type="domain" description="MlaB-like STAS" evidence="1">
    <location>
        <begin position="7"/>
        <end position="85"/>
    </location>
</feature>
<dbReference type="Proteomes" id="UP000243469">
    <property type="component" value="Unassembled WGS sequence"/>
</dbReference>
<evidence type="ECO:0000313" key="2">
    <source>
        <dbReference type="EMBL" id="PIE25537.1"/>
    </source>
</evidence>
<proteinExistence type="predicted"/>
<accession>A0A2G6JQ27</accession>
<dbReference type="SUPFAM" id="SSF52091">
    <property type="entry name" value="SpoIIaa-like"/>
    <property type="match status" value="1"/>
</dbReference>
<protein>
    <recommendedName>
        <fullName evidence="1">MlaB-like STAS domain-containing protein</fullName>
    </recommendedName>
</protein>
<dbReference type="Gene3D" id="3.30.750.24">
    <property type="entry name" value="STAS domain"/>
    <property type="match status" value="1"/>
</dbReference>
<dbReference type="Pfam" id="PF13466">
    <property type="entry name" value="STAS_2"/>
    <property type="match status" value="1"/>
</dbReference>
<dbReference type="AlphaFoldDB" id="A0A2G6JQ27"/>
<reference evidence="2 3" key="1">
    <citation type="submission" date="2017-10" db="EMBL/GenBank/DDBJ databases">
        <title>Novel microbial diversity and functional potential in the marine mammal oral microbiome.</title>
        <authorList>
            <person name="Dudek N.K."/>
            <person name="Sun C.L."/>
            <person name="Burstein D."/>
            <person name="Kantor R.S."/>
            <person name="Aliaga Goltsman D.S."/>
            <person name="Bik E.M."/>
            <person name="Thomas B.C."/>
            <person name="Banfield J.F."/>
            <person name="Relman D.A."/>
        </authorList>
    </citation>
    <scope>NUCLEOTIDE SEQUENCE [LARGE SCALE GENOMIC DNA]</scope>
    <source>
        <strain evidence="2">DOLJORAL78_47_21</strain>
    </source>
</reference>
<evidence type="ECO:0000313" key="3">
    <source>
        <dbReference type="Proteomes" id="UP000243469"/>
    </source>
</evidence>
<dbReference type="InterPro" id="IPR058548">
    <property type="entry name" value="MlaB-like_STAS"/>
</dbReference>
<sequence length="96" mass="10858">MSIENTLDLPEEISIANITEWKTKFVNFSMEPTPLLLNAERLERVDTAAMQLMLAFVNKARAEDKSITWDKPSSAFLNMAKQLGLTDALQLTEKID</sequence>
<evidence type="ECO:0000259" key="1">
    <source>
        <dbReference type="Pfam" id="PF13466"/>
    </source>
</evidence>
<dbReference type="InterPro" id="IPR036513">
    <property type="entry name" value="STAS_dom_sf"/>
</dbReference>
<comment type="caution">
    <text evidence="2">The sequence shown here is derived from an EMBL/GenBank/DDBJ whole genome shotgun (WGS) entry which is preliminary data.</text>
</comment>
<dbReference type="PANTHER" id="PTHR35849:SF2">
    <property type="entry name" value="BLR2341 PROTEIN"/>
    <property type="match status" value="1"/>
</dbReference>
<dbReference type="InterPro" id="IPR052746">
    <property type="entry name" value="MlaB_ABC_Transporter"/>
</dbReference>